<sequence length="523" mass="59273">MDSDFTKTSTSLMKCCDCGCSCSPIMNRSFSGTMLRSVKRKFDEYEEGGNKFVIPGLILPQNARIEVENECAALREMVASQQQNIQDLSVELEEERNAASSAANEAMSMILRLQREKAEIQMEARQFKRFAEEKMAHDQQEFLAMEDLMYKREQAIQSLTCEVQMYKHRMLSYGLTEAEADGDKIGNGTMTRNNSVIENLDGQLEFPAYDYPPLKCNLNENQAYFEVDTEAVDVEKYAFEETPHSRDQLKDLEHRINQLERSPRNNQSEGEFSGTKTVLEKVIVGYSPRRPRHLRKFSTDSTNSFSANGREVGPDFTTDSPRFGGSFRKADCLLPEEFSNLRKVDNASDVGDDTSDRVYTIDSVHPAPPQCNGVKEPKAFAAIADDYMATPKGSFANTDIGDPEIQKLYMRLHALEADRESMRQAIISMRTDKAQLVLLKEIAQNLCKEMSPVRRPPVSKPSLIGSFSFITIFKWIISFVLWKKKARRCKYMFGLSANNAGLLILLDKGPRVGQWRCLSSTQV</sequence>
<protein>
    <recommendedName>
        <fullName evidence="8">GTD-binding domain-containing protein</fullName>
    </recommendedName>
</protein>
<dbReference type="EMBL" id="JBJUIK010000002">
    <property type="protein sequence ID" value="KAL3535993.1"/>
    <property type="molecule type" value="Genomic_DNA"/>
</dbReference>
<comment type="subcellular location">
    <subcellularLocation>
        <location evidence="1">Membrane</location>
    </subcellularLocation>
</comment>
<evidence type="ECO:0000259" key="8">
    <source>
        <dbReference type="PROSITE" id="PS51775"/>
    </source>
</evidence>
<accession>A0ABD3AXZ5</accession>
<evidence type="ECO:0000313" key="10">
    <source>
        <dbReference type="Proteomes" id="UP001630127"/>
    </source>
</evidence>
<dbReference type="InterPro" id="IPR007656">
    <property type="entry name" value="GTD-bd"/>
</dbReference>
<name>A0ABD3AXZ5_9GENT</name>
<proteinExistence type="predicted"/>
<evidence type="ECO:0000256" key="3">
    <source>
        <dbReference type="ARBA" id="ARBA00022989"/>
    </source>
</evidence>
<evidence type="ECO:0000256" key="4">
    <source>
        <dbReference type="ARBA" id="ARBA00023136"/>
    </source>
</evidence>
<dbReference type="GO" id="GO:0016020">
    <property type="term" value="C:membrane"/>
    <property type="evidence" value="ECO:0007669"/>
    <property type="project" value="UniProtKB-SubCell"/>
</dbReference>
<gene>
    <name evidence="9" type="ORF">ACH5RR_004454</name>
</gene>
<dbReference type="PROSITE" id="PS51775">
    <property type="entry name" value="GTD_BINDING"/>
    <property type="match status" value="1"/>
</dbReference>
<evidence type="ECO:0000256" key="7">
    <source>
        <dbReference type="SAM" id="Phobius"/>
    </source>
</evidence>
<evidence type="ECO:0000256" key="1">
    <source>
        <dbReference type="ARBA" id="ARBA00004370"/>
    </source>
</evidence>
<comment type="caution">
    <text evidence="9">The sequence shown here is derived from an EMBL/GenBank/DDBJ whole genome shotgun (WGS) entry which is preliminary data.</text>
</comment>
<reference evidence="9 10" key="1">
    <citation type="submission" date="2024-11" db="EMBL/GenBank/DDBJ databases">
        <title>A near-complete genome assembly of Cinchona calisaya.</title>
        <authorList>
            <person name="Lian D.C."/>
            <person name="Zhao X.W."/>
            <person name="Wei L."/>
        </authorList>
    </citation>
    <scope>NUCLEOTIDE SEQUENCE [LARGE SCALE GENOMIC DNA]</scope>
    <source>
        <tissue evidence="9">Nenye</tissue>
    </source>
</reference>
<dbReference type="PANTHER" id="PTHR31422:SF0">
    <property type="entry name" value="MYOSIN-BINDING PROTEIN 7"/>
    <property type="match status" value="1"/>
</dbReference>
<feature type="transmembrane region" description="Helical" evidence="7">
    <location>
        <begin position="463"/>
        <end position="482"/>
    </location>
</feature>
<keyword evidence="5" id="KW-0175">Coiled coil</keyword>
<feature type="domain" description="GTD-binding" evidence="8">
    <location>
        <begin position="69"/>
        <end position="167"/>
    </location>
</feature>
<evidence type="ECO:0000313" key="9">
    <source>
        <dbReference type="EMBL" id="KAL3535993.1"/>
    </source>
</evidence>
<evidence type="ECO:0000256" key="2">
    <source>
        <dbReference type="ARBA" id="ARBA00022692"/>
    </source>
</evidence>
<dbReference type="Proteomes" id="UP001630127">
    <property type="component" value="Unassembled WGS sequence"/>
</dbReference>
<keyword evidence="3 7" id="KW-1133">Transmembrane helix</keyword>
<dbReference type="Pfam" id="PF04576">
    <property type="entry name" value="Zein-binding"/>
    <property type="match status" value="1"/>
</dbReference>
<keyword evidence="4 7" id="KW-0472">Membrane</keyword>
<dbReference type="PANTHER" id="PTHR31422">
    <property type="entry name" value="BNAANNG28530D PROTEIN"/>
    <property type="match status" value="1"/>
</dbReference>
<keyword evidence="10" id="KW-1185">Reference proteome</keyword>
<dbReference type="GO" id="GO:0080115">
    <property type="term" value="F:myosin XI tail binding"/>
    <property type="evidence" value="ECO:0007669"/>
    <property type="project" value="UniProtKB-ARBA"/>
</dbReference>
<organism evidence="9 10">
    <name type="scientific">Cinchona calisaya</name>
    <dbReference type="NCBI Taxonomy" id="153742"/>
    <lineage>
        <taxon>Eukaryota</taxon>
        <taxon>Viridiplantae</taxon>
        <taxon>Streptophyta</taxon>
        <taxon>Embryophyta</taxon>
        <taxon>Tracheophyta</taxon>
        <taxon>Spermatophyta</taxon>
        <taxon>Magnoliopsida</taxon>
        <taxon>eudicotyledons</taxon>
        <taxon>Gunneridae</taxon>
        <taxon>Pentapetalae</taxon>
        <taxon>asterids</taxon>
        <taxon>lamiids</taxon>
        <taxon>Gentianales</taxon>
        <taxon>Rubiaceae</taxon>
        <taxon>Cinchonoideae</taxon>
        <taxon>Cinchoneae</taxon>
        <taxon>Cinchona</taxon>
    </lineage>
</organism>
<feature type="region of interest" description="Disordered" evidence="6">
    <location>
        <begin position="293"/>
        <end position="320"/>
    </location>
</feature>
<evidence type="ECO:0000256" key="5">
    <source>
        <dbReference type="SAM" id="Coils"/>
    </source>
</evidence>
<keyword evidence="2 7" id="KW-0812">Transmembrane</keyword>
<evidence type="ECO:0000256" key="6">
    <source>
        <dbReference type="SAM" id="MobiDB-lite"/>
    </source>
</evidence>
<dbReference type="AlphaFoldDB" id="A0ABD3AXZ5"/>
<feature type="coiled-coil region" evidence="5">
    <location>
        <begin position="64"/>
        <end position="133"/>
    </location>
</feature>